<comment type="catalytic activity">
    <reaction evidence="10">
        <text>malonyl-[ACP] + acetyl-CoA + H(+) = 3-oxobutanoyl-[ACP] + CO2 + CoA</text>
        <dbReference type="Rhea" id="RHEA:12080"/>
        <dbReference type="Rhea" id="RHEA-COMP:9623"/>
        <dbReference type="Rhea" id="RHEA-COMP:9625"/>
        <dbReference type="ChEBI" id="CHEBI:15378"/>
        <dbReference type="ChEBI" id="CHEBI:16526"/>
        <dbReference type="ChEBI" id="CHEBI:57287"/>
        <dbReference type="ChEBI" id="CHEBI:57288"/>
        <dbReference type="ChEBI" id="CHEBI:78449"/>
        <dbReference type="ChEBI" id="CHEBI:78450"/>
        <dbReference type="EC" id="2.3.1.180"/>
    </reaction>
    <physiologicalReaction direction="left-to-right" evidence="10">
        <dbReference type="Rhea" id="RHEA:12081"/>
    </physiologicalReaction>
</comment>
<dbReference type="GO" id="GO:0044550">
    <property type="term" value="P:secondary metabolite biosynthetic process"/>
    <property type="evidence" value="ECO:0007669"/>
    <property type="project" value="TreeGrafter"/>
</dbReference>
<dbReference type="InterPro" id="IPR013747">
    <property type="entry name" value="ACP_syn_III_C"/>
</dbReference>
<organism evidence="17 20">
    <name type="scientific">Actinopolyspora erythraea</name>
    <dbReference type="NCBI Taxonomy" id="414996"/>
    <lineage>
        <taxon>Bacteria</taxon>
        <taxon>Bacillati</taxon>
        <taxon>Actinomycetota</taxon>
        <taxon>Actinomycetes</taxon>
        <taxon>Actinopolysporales</taxon>
        <taxon>Actinopolysporaceae</taxon>
        <taxon>Actinopolyspora</taxon>
    </lineage>
</organism>
<dbReference type="PANTHER" id="PTHR34069:SF2">
    <property type="entry name" value="BETA-KETOACYL-[ACYL-CARRIER-PROTEIN] SYNTHASE III"/>
    <property type="match status" value="1"/>
</dbReference>
<dbReference type="Proteomes" id="UP000215043">
    <property type="component" value="Chromosome"/>
</dbReference>
<keyword evidence="5 14" id="KW-0808">Transferase</keyword>
<evidence type="ECO:0000256" key="2">
    <source>
        <dbReference type="ARBA" id="ARBA00008642"/>
    </source>
</evidence>
<keyword evidence="19" id="KW-1185">Reference proteome</keyword>
<evidence type="ECO:0000256" key="11">
    <source>
        <dbReference type="ARBA" id="ARBA00052407"/>
    </source>
</evidence>
<keyword evidence="3 14" id="KW-0963">Cytoplasm</keyword>
<name>A0A099DAX7_9ACTN</name>
<evidence type="ECO:0000256" key="8">
    <source>
        <dbReference type="ARBA" id="ARBA00023160"/>
    </source>
</evidence>
<dbReference type="FunFam" id="3.40.47.10:FF:000004">
    <property type="entry name" value="3-oxoacyl-[acyl-carrier-protein] synthase 3"/>
    <property type="match status" value="1"/>
</dbReference>
<dbReference type="GO" id="GO:0033818">
    <property type="term" value="F:beta-ketoacyl-acyl-carrier-protein synthase III activity"/>
    <property type="evidence" value="ECO:0007669"/>
    <property type="project" value="UniProtKB-UniRule"/>
</dbReference>
<keyword evidence="6 14" id="KW-0276">Fatty acid metabolism</keyword>
<protein>
    <recommendedName>
        <fullName evidence="14">Beta-ketoacyl-[acyl-carrier-protein] synthase III</fullName>
        <shortName evidence="14">Beta-ketoacyl-ACP synthase III</shortName>
        <shortName evidence="14">KAS III</shortName>
        <ecNumber evidence="14">2.3.1.180</ecNumber>
    </recommendedName>
    <alternativeName>
        <fullName evidence="14">3-oxoacyl-[acyl-carrier-protein] synthase 3</fullName>
    </alternativeName>
    <alternativeName>
        <fullName evidence="14">3-oxoacyl-[acyl-carrier-protein] synthase III</fullName>
    </alternativeName>
</protein>
<comment type="subcellular location">
    <subcellularLocation>
        <location evidence="14">Cytoplasm</location>
    </subcellularLocation>
</comment>
<keyword evidence="14" id="KW-0511">Multifunctional enzyme</keyword>
<dbReference type="InterPro" id="IPR004655">
    <property type="entry name" value="FabH"/>
</dbReference>
<gene>
    <name evidence="14" type="primary">fabH</name>
    <name evidence="17" type="ORF">CDG81_21455</name>
    <name evidence="18" type="ORF">IL38_03430</name>
</gene>
<evidence type="ECO:0000256" key="9">
    <source>
        <dbReference type="ARBA" id="ARBA00023315"/>
    </source>
</evidence>
<dbReference type="OrthoDB" id="9815506at2"/>
<feature type="domain" description="Beta-ketoacyl-[acyl-carrier-protein] synthase III N-terminal" evidence="16">
    <location>
        <begin position="110"/>
        <end position="190"/>
    </location>
</feature>
<feature type="active site" evidence="14">
    <location>
        <position position="258"/>
    </location>
</feature>
<feature type="domain" description="Beta-ketoacyl-[acyl-carrier-protein] synthase III C-terminal" evidence="15">
    <location>
        <begin position="242"/>
        <end position="331"/>
    </location>
</feature>
<comment type="domain">
    <text evidence="14">The last Arg residue of the ACP-binding site is essential for the weak association between ACP/AcpP and FabH.</text>
</comment>
<dbReference type="InterPro" id="IPR013751">
    <property type="entry name" value="ACP_syn_III_N"/>
</dbReference>
<dbReference type="EMBL" id="JPMV01000009">
    <property type="protein sequence ID" value="KGI82917.1"/>
    <property type="molecule type" value="Genomic_DNA"/>
</dbReference>
<dbReference type="eggNOG" id="COG0332">
    <property type="taxonomic scope" value="Bacteria"/>
</dbReference>
<dbReference type="CDD" id="cd00830">
    <property type="entry name" value="KAS_III"/>
    <property type="match status" value="1"/>
</dbReference>
<comment type="subunit">
    <text evidence="14">Homodimer.</text>
</comment>
<accession>A0A099DAX7</accession>
<comment type="similarity">
    <text evidence="2 14">Belongs to the thiolase-like superfamily. FabH family.</text>
</comment>
<dbReference type="NCBIfam" id="TIGR00747">
    <property type="entry name" value="fabH"/>
    <property type="match status" value="1"/>
</dbReference>
<keyword evidence="8 14" id="KW-0275">Fatty acid biosynthesis</keyword>
<evidence type="ECO:0000313" key="17">
    <source>
        <dbReference type="EMBL" id="ASU80408.1"/>
    </source>
</evidence>
<dbReference type="Gene3D" id="3.40.47.10">
    <property type="match status" value="1"/>
</dbReference>
<keyword evidence="4 14" id="KW-0444">Lipid biosynthesis</keyword>
<dbReference type="GO" id="GO:0006633">
    <property type="term" value="P:fatty acid biosynthetic process"/>
    <property type="evidence" value="ECO:0007669"/>
    <property type="project" value="UniProtKB-UniRule"/>
</dbReference>
<dbReference type="UniPathway" id="UPA00094"/>
<comment type="pathway">
    <text evidence="1 14">Lipid metabolism; fatty acid biosynthesis.</text>
</comment>
<dbReference type="Proteomes" id="UP000029737">
    <property type="component" value="Unassembled WGS sequence"/>
</dbReference>
<evidence type="ECO:0000259" key="15">
    <source>
        <dbReference type="Pfam" id="PF08541"/>
    </source>
</evidence>
<evidence type="ECO:0000313" key="20">
    <source>
        <dbReference type="Proteomes" id="UP000215043"/>
    </source>
</evidence>
<feature type="active site" evidence="14">
    <location>
        <position position="116"/>
    </location>
</feature>
<comment type="catalytic activity">
    <reaction evidence="12">
        <text>2-methylpropanoyl-CoA + malonyl-[ACP] + H(+) = 4-methyl-3-oxopentanoyl-[ACP] + CO2 + CoA</text>
        <dbReference type="Rhea" id="RHEA:42268"/>
        <dbReference type="Rhea" id="RHEA-COMP:9623"/>
        <dbReference type="Rhea" id="RHEA-COMP:9940"/>
        <dbReference type="ChEBI" id="CHEBI:15378"/>
        <dbReference type="ChEBI" id="CHEBI:16526"/>
        <dbReference type="ChEBI" id="CHEBI:57287"/>
        <dbReference type="ChEBI" id="CHEBI:57338"/>
        <dbReference type="ChEBI" id="CHEBI:78449"/>
        <dbReference type="ChEBI" id="CHEBI:78820"/>
        <dbReference type="EC" id="2.3.1.300"/>
    </reaction>
    <physiologicalReaction direction="left-to-right" evidence="12">
        <dbReference type="Rhea" id="RHEA:42269"/>
    </physiologicalReaction>
</comment>
<dbReference type="GO" id="GO:0005737">
    <property type="term" value="C:cytoplasm"/>
    <property type="evidence" value="ECO:0007669"/>
    <property type="project" value="UniProtKB-SubCell"/>
</dbReference>
<reference evidence="17 20" key="2">
    <citation type="submission" date="2017-08" db="EMBL/GenBank/DDBJ databases">
        <title>The complete genome sequence of moderately halophilic actinomycete Actinopolyspora erythraea YIM 90600, the producer of novel erythromycin, novel actinopolysporins A-C and tubercidin.</title>
        <authorList>
            <person name="Yin M."/>
            <person name="Tang S."/>
        </authorList>
    </citation>
    <scope>NUCLEOTIDE SEQUENCE [LARGE SCALE GENOMIC DNA]</scope>
    <source>
        <strain evidence="17 20">YIM 90600</strain>
    </source>
</reference>
<evidence type="ECO:0000256" key="10">
    <source>
        <dbReference type="ARBA" id="ARBA00051096"/>
    </source>
</evidence>
<evidence type="ECO:0000256" key="6">
    <source>
        <dbReference type="ARBA" id="ARBA00022832"/>
    </source>
</evidence>
<feature type="active site" evidence="14">
    <location>
        <position position="288"/>
    </location>
</feature>
<reference evidence="18 19" key="1">
    <citation type="journal article" date="2014" name="PLoS ONE">
        <title>Identification and Characterization of a New Erythromycin Biosynthetic Gene Cluster in Actinopolyspora erythraea YIM90600, a Novel Erythronolide-Producing Halophilic Actinomycete Isolated from Salt Field.</title>
        <authorList>
            <person name="Chen D."/>
            <person name="Feng J."/>
            <person name="Huang L."/>
            <person name="Zhang Q."/>
            <person name="Wu J."/>
            <person name="Zhu X."/>
            <person name="Duan Y."/>
            <person name="Xu Z."/>
        </authorList>
    </citation>
    <scope>NUCLEOTIDE SEQUENCE [LARGE SCALE GENOMIC DNA]</scope>
    <source>
        <strain evidence="18 19">YIM90600</strain>
    </source>
</reference>
<evidence type="ECO:0000256" key="12">
    <source>
        <dbReference type="ARBA" id="ARBA00052467"/>
    </source>
</evidence>
<evidence type="ECO:0000256" key="4">
    <source>
        <dbReference type="ARBA" id="ARBA00022516"/>
    </source>
</evidence>
<evidence type="ECO:0000259" key="16">
    <source>
        <dbReference type="Pfam" id="PF08545"/>
    </source>
</evidence>
<dbReference type="KEGG" id="aey:CDG81_21455"/>
<dbReference type="AlphaFoldDB" id="A0A099DAX7"/>
<comment type="catalytic activity">
    <reaction evidence="11">
        <text>(2S)-2-methylbutanoyl-CoA + malonyl-[ACP] + H(+) = (4S)-4-methyl-3-oxohexanoyl-[ACP] + CO2 + CoA</text>
        <dbReference type="Rhea" id="RHEA:42276"/>
        <dbReference type="Rhea" id="RHEA-COMP:9623"/>
        <dbReference type="Rhea" id="RHEA-COMP:17148"/>
        <dbReference type="ChEBI" id="CHEBI:15378"/>
        <dbReference type="ChEBI" id="CHEBI:16526"/>
        <dbReference type="ChEBI" id="CHEBI:57287"/>
        <dbReference type="ChEBI" id="CHEBI:78449"/>
        <dbReference type="ChEBI" id="CHEBI:88166"/>
        <dbReference type="ChEBI" id="CHEBI:167462"/>
        <dbReference type="EC" id="2.3.1.300"/>
    </reaction>
    <physiologicalReaction direction="left-to-right" evidence="11">
        <dbReference type="Rhea" id="RHEA:42277"/>
    </physiologicalReaction>
</comment>
<keyword evidence="7 14" id="KW-0443">Lipid metabolism</keyword>
<dbReference type="PANTHER" id="PTHR34069">
    <property type="entry name" value="3-OXOACYL-[ACYL-CARRIER-PROTEIN] SYNTHASE 3"/>
    <property type="match status" value="1"/>
</dbReference>
<evidence type="ECO:0000313" key="19">
    <source>
        <dbReference type="Proteomes" id="UP000029737"/>
    </source>
</evidence>
<dbReference type="EMBL" id="CP022752">
    <property type="protein sequence ID" value="ASU80408.1"/>
    <property type="molecule type" value="Genomic_DNA"/>
</dbReference>
<dbReference type="HAMAP" id="MF_01815">
    <property type="entry name" value="FabH"/>
    <property type="match status" value="1"/>
</dbReference>
<evidence type="ECO:0000256" key="5">
    <source>
        <dbReference type="ARBA" id="ARBA00022679"/>
    </source>
</evidence>
<dbReference type="RefSeq" id="WP_043570013.1">
    <property type="nucleotide sequence ID" value="NZ_CP022752.1"/>
</dbReference>
<evidence type="ECO:0000313" key="18">
    <source>
        <dbReference type="EMBL" id="KGI82917.1"/>
    </source>
</evidence>
<evidence type="ECO:0000256" key="1">
    <source>
        <dbReference type="ARBA" id="ARBA00005194"/>
    </source>
</evidence>
<evidence type="ECO:0000256" key="13">
    <source>
        <dbReference type="ARBA" id="ARBA00052985"/>
    </source>
</evidence>
<dbReference type="EC" id="2.3.1.180" evidence="14"/>
<comment type="catalytic activity">
    <reaction evidence="13">
        <text>3-methylbutanoyl-CoA + malonyl-[ACP] + H(+) = 5-methyl-3-oxohexanoyl-[ACP] + CO2 + CoA</text>
        <dbReference type="Rhea" id="RHEA:42272"/>
        <dbReference type="Rhea" id="RHEA-COMP:9623"/>
        <dbReference type="Rhea" id="RHEA-COMP:9941"/>
        <dbReference type="ChEBI" id="CHEBI:15378"/>
        <dbReference type="ChEBI" id="CHEBI:16526"/>
        <dbReference type="ChEBI" id="CHEBI:57287"/>
        <dbReference type="ChEBI" id="CHEBI:57345"/>
        <dbReference type="ChEBI" id="CHEBI:78449"/>
        <dbReference type="ChEBI" id="CHEBI:78822"/>
        <dbReference type="EC" id="2.3.1.300"/>
    </reaction>
    <physiologicalReaction direction="left-to-right" evidence="13">
        <dbReference type="Rhea" id="RHEA:42273"/>
    </physiologicalReaction>
</comment>
<evidence type="ECO:0000256" key="7">
    <source>
        <dbReference type="ARBA" id="ARBA00023098"/>
    </source>
</evidence>
<dbReference type="HOGENOM" id="CLU_039592_4_0_11"/>
<keyword evidence="9 14" id="KW-0012">Acyltransferase</keyword>
<dbReference type="InterPro" id="IPR016039">
    <property type="entry name" value="Thiolase-like"/>
</dbReference>
<sequence>MSRAAVLTGLGTYLPPRRISNQEMSERFDTSDEWITSRTGINSRYWADVGTSSGDLAVEAATRALKSAGLSPEEADVDSLVLATTTPDHPCPATAPDVAARVGLSDVAAFDIAAVCSGFVYALEVASNAIVSGRADSVLVVGAETYSTILDPEDRTTSVIFGDGAGAVLLRAGDSADLGALLGFDMGADGRQKDLIKIPAGGSRQRSNGVAPEASDSYFTMQGRKVFAAAVQRMTDSSNKLLERIGWPMESVARVVGHQANVRILRAVAEQLGLPAERAVINVDKVGNTSSASIPLALADAVIERNLEVGQRVLLTAFGGGVTWGSAALVWPGVTPV</sequence>
<dbReference type="Pfam" id="PF08541">
    <property type="entry name" value="ACP_syn_III_C"/>
    <property type="match status" value="1"/>
</dbReference>
<dbReference type="SUPFAM" id="SSF53901">
    <property type="entry name" value="Thiolase-like"/>
    <property type="match status" value="1"/>
</dbReference>
<dbReference type="Pfam" id="PF08545">
    <property type="entry name" value="ACP_syn_III"/>
    <property type="match status" value="1"/>
</dbReference>
<dbReference type="GO" id="GO:0004315">
    <property type="term" value="F:3-oxoacyl-[acyl-carrier-protein] synthase activity"/>
    <property type="evidence" value="ECO:0007669"/>
    <property type="project" value="InterPro"/>
</dbReference>
<evidence type="ECO:0000256" key="14">
    <source>
        <dbReference type="HAMAP-Rule" id="MF_01815"/>
    </source>
</evidence>
<dbReference type="NCBIfam" id="NF006829">
    <property type="entry name" value="PRK09352.1"/>
    <property type="match status" value="1"/>
</dbReference>
<comment type="function">
    <text evidence="14">Catalyzes the condensation reaction of fatty acid synthesis by the addition to an acyl acceptor of two carbons from malonyl-ACP. Catalyzes the first condensation reaction which initiates fatty acid synthesis and may therefore play a role in governing the total rate of fatty acid production. Possesses both acetoacetyl-ACP synthase and acetyl transacylase activities. Its substrate specificity determines the biosynthesis of branched-chain and/or straight-chain of fatty acids.</text>
</comment>
<feature type="region of interest" description="ACP-binding" evidence="14">
    <location>
        <begin position="259"/>
        <end position="263"/>
    </location>
</feature>
<evidence type="ECO:0000256" key="3">
    <source>
        <dbReference type="ARBA" id="ARBA00022490"/>
    </source>
</evidence>
<proteinExistence type="inferred from homology"/>